<dbReference type="GO" id="GO:0036503">
    <property type="term" value="P:ERAD pathway"/>
    <property type="evidence" value="ECO:0007669"/>
    <property type="project" value="InterPro"/>
</dbReference>
<evidence type="ECO:0000313" key="2">
    <source>
        <dbReference type="EMBL" id="KAK3864859.1"/>
    </source>
</evidence>
<dbReference type="SUPFAM" id="SSF57850">
    <property type="entry name" value="RING/U-box"/>
    <property type="match status" value="1"/>
</dbReference>
<dbReference type="PANTHER" id="PTHR13931:SF2">
    <property type="entry name" value="UBIQUITIN CONJUGATION FACTOR E4 B"/>
    <property type="match status" value="1"/>
</dbReference>
<dbReference type="AlphaFoldDB" id="A0AAE1F0R9"/>
<name>A0AAE1F0R9_PETCI</name>
<dbReference type="GO" id="GO:0000209">
    <property type="term" value="P:protein polyubiquitination"/>
    <property type="evidence" value="ECO:0007669"/>
    <property type="project" value="TreeGrafter"/>
</dbReference>
<evidence type="ECO:0000259" key="1">
    <source>
        <dbReference type="SMART" id="SM00504"/>
    </source>
</evidence>
<dbReference type="SMART" id="SM00504">
    <property type="entry name" value="Ubox"/>
    <property type="match status" value="1"/>
</dbReference>
<dbReference type="InterPro" id="IPR013083">
    <property type="entry name" value="Znf_RING/FYVE/PHD"/>
</dbReference>
<comment type="caution">
    <text evidence="2">The sequence shown here is derived from an EMBL/GenBank/DDBJ whole genome shotgun (WGS) entry which is preliminary data.</text>
</comment>
<dbReference type="InterPro" id="IPR003613">
    <property type="entry name" value="Ubox_domain"/>
</dbReference>
<dbReference type="GO" id="GO:0034450">
    <property type="term" value="F:ubiquitin-ubiquitin ligase activity"/>
    <property type="evidence" value="ECO:0007669"/>
    <property type="project" value="InterPro"/>
</dbReference>
<feature type="domain" description="U-box" evidence="1">
    <location>
        <begin position="395"/>
        <end position="459"/>
    </location>
</feature>
<protein>
    <recommendedName>
        <fullName evidence="1">U-box domain-containing protein</fullName>
    </recommendedName>
</protein>
<dbReference type="GO" id="GO:0005737">
    <property type="term" value="C:cytoplasm"/>
    <property type="evidence" value="ECO:0007669"/>
    <property type="project" value="TreeGrafter"/>
</dbReference>
<dbReference type="Gene3D" id="3.30.40.10">
    <property type="entry name" value="Zinc/RING finger domain, C3HC4 (zinc finger)"/>
    <property type="match status" value="1"/>
</dbReference>
<sequence length="478" mass="54223">MEHNTGHPASRVLAAARNDLALLKEQGESSSLTHWKVFCSVVNLFNKHLCPHDFVKTLYLAWIVTYEKYEQNLRALSAIRLFLVSDALECLARQGVRVLGPWKVAVKAVIGFLRYCESNILMKGGFFHSESVKLWVLDVFCDANLCPDINIRLDMLLIIHVWRCGCNYGVIRGVDVGERIAAGLVQLYEYMNVTHHFIPEDSKFDLCRPSFRVLYSLNKTGHLTETFKKATQQIESLSVGPEARFVARMVELVSGGLVMTMERFQSKTLNAENTMQMFEMALVQLVELVFSIYNVETFCYRGLSKVACVAYIQVAKANFELLPALSSPEFAFRCDFLRKTFDRISEVLFKSPKSKTLAQLLMADHKEELVKITGGDFIPQDLAQSSQVAKDCPERFLDGLTQTPMESPVLLRRSQVTVDETTLVYLLLQKAPQCPFTRTPLHYGSFCRIPKLHQEIHAWRTTGRLNVDHQEPSSSAGH</sequence>
<dbReference type="Proteomes" id="UP001286313">
    <property type="component" value="Unassembled WGS sequence"/>
</dbReference>
<dbReference type="InterPro" id="IPR045132">
    <property type="entry name" value="UBE4"/>
</dbReference>
<evidence type="ECO:0000313" key="3">
    <source>
        <dbReference type="Proteomes" id="UP001286313"/>
    </source>
</evidence>
<dbReference type="GO" id="GO:0000151">
    <property type="term" value="C:ubiquitin ligase complex"/>
    <property type="evidence" value="ECO:0007669"/>
    <property type="project" value="InterPro"/>
</dbReference>
<keyword evidence="3" id="KW-1185">Reference proteome</keyword>
<dbReference type="EMBL" id="JAWQEG010003707">
    <property type="protein sequence ID" value="KAK3864859.1"/>
    <property type="molecule type" value="Genomic_DNA"/>
</dbReference>
<dbReference type="Pfam" id="PF04564">
    <property type="entry name" value="U-box"/>
    <property type="match status" value="1"/>
</dbReference>
<reference evidence="2" key="1">
    <citation type="submission" date="2023-10" db="EMBL/GenBank/DDBJ databases">
        <title>Genome assemblies of two species of porcelain crab, Petrolisthes cinctipes and Petrolisthes manimaculis (Anomura: Porcellanidae).</title>
        <authorList>
            <person name="Angst P."/>
        </authorList>
    </citation>
    <scope>NUCLEOTIDE SEQUENCE</scope>
    <source>
        <strain evidence="2">PB745_01</strain>
        <tissue evidence="2">Gill</tissue>
    </source>
</reference>
<organism evidence="2 3">
    <name type="scientific">Petrolisthes cinctipes</name>
    <name type="common">Flat porcelain crab</name>
    <dbReference type="NCBI Taxonomy" id="88211"/>
    <lineage>
        <taxon>Eukaryota</taxon>
        <taxon>Metazoa</taxon>
        <taxon>Ecdysozoa</taxon>
        <taxon>Arthropoda</taxon>
        <taxon>Crustacea</taxon>
        <taxon>Multicrustacea</taxon>
        <taxon>Malacostraca</taxon>
        <taxon>Eumalacostraca</taxon>
        <taxon>Eucarida</taxon>
        <taxon>Decapoda</taxon>
        <taxon>Pleocyemata</taxon>
        <taxon>Anomura</taxon>
        <taxon>Galatheoidea</taxon>
        <taxon>Porcellanidae</taxon>
        <taxon>Petrolisthes</taxon>
    </lineage>
</organism>
<dbReference type="PANTHER" id="PTHR13931">
    <property type="entry name" value="UBIQUITINATION FACTOR E4"/>
    <property type="match status" value="1"/>
</dbReference>
<accession>A0AAE1F0R9</accession>
<gene>
    <name evidence="2" type="ORF">Pcinc_029484</name>
</gene>
<dbReference type="GO" id="GO:0005634">
    <property type="term" value="C:nucleus"/>
    <property type="evidence" value="ECO:0007669"/>
    <property type="project" value="TreeGrafter"/>
</dbReference>
<proteinExistence type="predicted"/>